<protein>
    <submittedName>
        <fullName evidence="5">Uncharacterized protein</fullName>
    </submittedName>
</protein>
<dbReference type="PANTHER" id="PTHR43477">
    <property type="entry name" value="DIHYDROANTICAPSIN 7-DEHYDROGENASE"/>
    <property type="match status" value="1"/>
</dbReference>
<evidence type="ECO:0000256" key="4">
    <source>
        <dbReference type="SAM" id="MobiDB-lite"/>
    </source>
</evidence>
<feature type="region of interest" description="Disordered" evidence="4">
    <location>
        <begin position="1"/>
        <end position="30"/>
    </location>
</feature>
<dbReference type="GO" id="GO:0016491">
    <property type="term" value="F:oxidoreductase activity"/>
    <property type="evidence" value="ECO:0007669"/>
    <property type="project" value="UniProtKB-KW"/>
</dbReference>
<dbReference type="SUPFAM" id="SSF51735">
    <property type="entry name" value="NAD(P)-binding Rossmann-fold domains"/>
    <property type="match status" value="1"/>
</dbReference>
<keyword evidence="6" id="KW-1185">Reference proteome</keyword>
<dbReference type="PRINTS" id="PR00081">
    <property type="entry name" value="GDHRDH"/>
</dbReference>
<keyword evidence="3" id="KW-0560">Oxidoreductase</keyword>
<dbReference type="AlphaFoldDB" id="A0A517KX37"/>
<dbReference type="Pfam" id="PF23441">
    <property type="entry name" value="SDR"/>
    <property type="match status" value="1"/>
</dbReference>
<evidence type="ECO:0000256" key="2">
    <source>
        <dbReference type="ARBA" id="ARBA00022857"/>
    </source>
</evidence>
<evidence type="ECO:0000256" key="1">
    <source>
        <dbReference type="ARBA" id="ARBA00006484"/>
    </source>
</evidence>
<dbReference type="InterPro" id="IPR036291">
    <property type="entry name" value="NAD(P)-bd_dom_sf"/>
</dbReference>
<organism evidence="5 6">
    <name type="scientific">Venturia effusa</name>
    <dbReference type="NCBI Taxonomy" id="50376"/>
    <lineage>
        <taxon>Eukaryota</taxon>
        <taxon>Fungi</taxon>
        <taxon>Dikarya</taxon>
        <taxon>Ascomycota</taxon>
        <taxon>Pezizomycotina</taxon>
        <taxon>Dothideomycetes</taxon>
        <taxon>Pleosporomycetidae</taxon>
        <taxon>Venturiales</taxon>
        <taxon>Venturiaceae</taxon>
        <taxon>Venturia</taxon>
    </lineage>
</organism>
<evidence type="ECO:0000313" key="6">
    <source>
        <dbReference type="Proteomes" id="UP000316270"/>
    </source>
</evidence>
<dbReference type="PANTHER" id="PTHR43477:SF1">
    <property type="entry name" value="DIHYDROANTICAPSIN 7-DEHYDROGENASE"/>
    <property type="match status" value="1"/>
</dbReference>
<gene>
    <name evidence="5" type="ORF">FKW77_008856</name>
</gene>
<dbReference type="InterPro" id="IPR051122">
    <property type="entry name" value="SDR_DHRS6-like"/>
</dbReference>
<reference evidence="5 6" key="1">
    <citation type="submission" date="2019-07" db="EMBL/GenBank/DDBJ databases">
        <title>Finished genome of Venturia effusa.</title>
        <authorList>
            <person name="Young C.A."/>
            <person name="Cox M.P."/>
            <person name="Ganley A.R.D."/>
            <person name="David W.J."/>
        </authorList>
    </citation>
    <scope>NUCLEOTIDE SEQUENCE [LARGE SCALE GENOMIC DNA]</scope>
    <source>
        <strain evidence="6">albino</strain>
    </source>
</reference>
<dbReference type="Proteomes" id="UP000316270">
    <property type="component" value="Chromosome 1"/>
</dbReference>
<dbReference type="STRING" id="50376.A0A517KX37"/>
<comment type="similarity">
    <text evidence="1">Belongs to the short-chain dehydrogenases/reductases (SDR) family.</text>
</comment>
<dbReference type="EMBL" id="CP042185">
    <property type="protein sequence ID" value="QDS67944.1"/>
    <property type="molecule type" value="Genomic_DNA"/>
</dbReference>
<sequence>MPSSAPNVSKNTSIRPHSDSGGIEGPTGRVKTVQRLKTSYPSLMASTDPGQQVITHACDLADSNNLDKNLESLLSKVTNDGESKLNHVVFTAGDGLNQRPISELRLEDCTTTSTVRVVAPLLLSKHLFNTYLERSPDSSFTLTTGVNSTMPSKGWTMTAWRGQGVEGLMRGLAVDMAPIRVNVVSPGAIKTELLAAVPEDLLKSWADMTTVKRIGRPEDTAEAYVYFMKDGFVTGTKIDTSGGRLLL</sequence>
<evidence type="ECO:0000313" key="5">
    <source>
        <dbReference type="EMBL" id="QDS67944.1"/>
    </source>
</evidence>
<dbReference type="InterPro" id="IPR057571">
    <property type="entry name" value="SDR_PhqE-like"/>
</dbReference>
<evidence type="ECO:0000256" key="3">
    <source>
        <dbReference type="ARBA" id="ARBA00023002"/>
    </source>
</evidence>
<feature type="compositionally biased region" description="Polar residues" evidence="4">
    <location>
        <begin position="1"/>
        <end position="15"/>
    </location>
</feature>
<dbReference type="OrthoDB" id="294295at2759"/>
<dbReference type="InterPro" id="IPR002347">
    <property type="entry name" value="SDR_fam"/>
</dbReference>
<accession>A0A517KX37</accession>
<keyword evidence="2" id="KW-0521">NADP</keyword>
<name>A0A517KX37_9PEZI</name>
<proteinExistence type="inferred from homology"/>
<dbReference type="Gene3D" id="3.40.50.720">
    <property type="entry name" value="NAD(P)-binding Rossmann-like Domain"/>
    <property type="match status" value="1"/>
</dbReference>